<dbReference type="AlphaFoldDB" id="A0A6B3NF25"/>
<evidence type="ECO:0008006" key="6">
    <source>
        <dbReference type="Google" id="ProtNLM"/>
    </source>
</evidence>
<comment type="caution">
    <text evidence="5">The sequence shown here is derived from an EMBL/GenBank/DDBJ whole genome shotgun (WGS) entry which is preliminary data.</text>
</comment>
<accession>A0A6B3NF25</accession>
<proteinExistence type="predicted"/>
<evidence type="ECO:0000256" key="3">
    <source>
        <dbReference type="ARBA" id="ARBA00022989"/>
    </source>
</evidence>
<protein>
    <recommendedName>
        <fullName evidence="6">Anti-sigma factor</fullName>
    </recommendedName>
</protein>
<dbReference type="GO" id="GO:0016989">
    <property type="term" value="F:sigma factor antagonist activity"/>
    <property type="evidence" value="ECO:0007669"/>
    <property type="project" value="TreeGrafter"/>
</dbReference>
<evidence type="ECO:0000256" key="1">
    <source>
        <dbReference type="ARBA" id="ARBA00004167"/>
    </source>
</evidence>
<name>A0A6B3NF25_9CYAN</name>
<dbReference type="GO" id="GO:0006417">
    <property type="term" value="P:regulation of translation"/>
    <property type="evidence" value="ECO:0007669"/>
    <property type="project" value="TreeGrafter"/>
</dbReference>
<dbReference type="Gene3D" id="1.10.10.1320">
    <property type="entry name" value="Anti-sigma factor, zinc-finger domain"/>
    <property type="match status" value="1"/>
</dbReference>
<evidence type="ECO:0000256" key="4">
    <source>
        <dbReference type="ARBA" id="ARBA00023136"/>
    </source>
</evidence>
<dbReference type="GO" id="GO:0016020">
    <property type="term" value="C:membrane"/>
    <property type="evidence" value="ECO:0007669"/>
    <property type="project" value="UniProtKB-SubCell"/>
</dbReference>
<dbReference type="PANTHER" id="PTHR37461:SF1">
    <property type="entry name" value="ANTI-SIGMA-K FACTOR RSKA"/>
    <property type="match status" value="1"/>
</dbReference>
<evidence type="ECO:0000313" key="5">
    <source>
        <dbReference type="EMBL" id="NER28261.1"/>
    </source>
</evidence>
<comment type="subcellular location">
    <subcellularLocation>
        <location evidence="1">Membrane</location>
        <topology evidence="1">Single-pass membrane protein</topology>
    </subcellularLocation>
</comment>
<dbReference type="InterPro" id="IPR051474">
    <property type="entry name" value="Anti-sigma-K/W_factor"/>
</dbReference>
<dbReference type="PANTHER" id="PTHR37461">
    <property type="entry name" value="ANTI-SIGMA-K FACTOR RSKA"/>
    <property type="match status" value="1"/>
</dbReference>
<keyword evidence="2" id="KW-0812">Transmembrane</keyword>
<keyword evidence="3" id="KW-1133">Transmembrane helix</keyword>
<dbReference type="EMBL" id="JAAHFQ010000190">
    <property type="protein sequence ID" value="NER28261.1"/>
    <property type="molecule type" value="Genomic_DNA"/>
</dbReference>
<dbReference type="InterPro" id="IPR041916">
    <property type="entry name" value="Anti_sigma_zinc_sf"/>
</dbReference>
<keyword evidence="4" id="KW-0472">Membrane</keyword>
<gene>
    <name evidence="5" type="ORF">F6J89_11665</name>
</gene>
<evidence type="ECO:0000256" key="2">
    <source>
        <dbReference type="ARBA" id="ARBA00022692"/>
    </source>
</evidence>
<sequence>MSKSLPPERLQELAAGYVLGNLAPEEAEQFQQLLTNNPELAVEVDSLQEVLGLMPYALPEVAPPQSLRSVIRETALASAKPATNKRQRSPSPWLWSGIAASAAALLATTIGLDNYRLRQELYLVKAELVQKQEMIAKFEQPNNLLVSLEDSQLSADAPIVISSEVLLEKNWDGIDKILQDHLRSLLSKRPKVDLPSSEPTKIIEHFQGQLSFSSDVPSLSQTGSKLLGGSFCKFGKTKGIRFTYQLQGEQTVSFYQLKRSQQPSFPQLGKERLYVAQQGSPTMLIWSDGQLLYALVAQLSPQELELLAAHIKYV</sequence>
<reference evidence="5" key="1">
    <citation type="submission" date="2019-11" db="EMBL/GenBank/DDBJ databases">
        <title>Genomic insights into an expanded diversity of filamentous marine cyanobacteria reveals the extraordinary biosynthetic potential of Moorea and Okeania.</title>
        <authorList>
            <person name="Ferreira Leao T."/>
            <person name="Wang M."/>
            <person name="Moss N."/>
            <person name="Da Silva R."/>
            <person name="Sanders J."/>
            <person name="Nurk S."/>
            <person name="Gurevich A."/>
            <person name="Humphrey G."/>
            <person name="Reher R."/>
            <person name="Zhu Q."/>
            <person name="Belda-Ferre P."/>
            <person name="Glukhov E."/>
            <person name="Rex R."/>
            <person name="Dorrestein P.C."/>
            <person name="Knight R."/>
            <person name="Pevzner P."/>
            <person name="Gerwick W.H."/>
            <person name="Gerwick L."/>
        </authorList>
    </citation>
    <scope>NUCLEOTIDE SEQUENCE</scope>
    <source>
        <strain evidence="5">SIO1C4</strain>
    </source>
</reference>
<organism evidence="5">
    <name type="scientific">Symploca sp. SIO1C4</name>
    <dbReference type="NCBI Taxonomy" id="2607765"/>
    <lineage>
        <taxon>Bacteria</taxon>
        <taxon>Bacillati</taxon>
        <taxon>Cyanobacteriota</taxon>
        <taxon>Cyanophyceae</taxon>
        <taxon>Coleofasciculales</taxon>
        <taxon>Coleofasciculaceae</taxon>
        <taxon>Symploca</taxon>
    </lineage>
</organism>